<dbReference type="EMBL" id="MU393479">
    <property type="protein sequence ID" value="KAI4864925.1"/>
    <property type="molecule type" value="Genomic_DNA"/>
</dbReference>
<evidence type="ECO:0000313" key="1">
    <source>
        <dbReference type="EMBL" id="KAI4864925.1"/>
    </source>
</evidence>
<proteinExistence type="predicted"/>
<protein>
    <submittedName>
        <fullName evidence="1">Uncharacterized protein</fullName>
    </submittedName>
</protein>
<reference evidence="1 2" key="1">
    <citation type="journal article" date="2022" name="New Phytol.">
        <title>Ecological generalism drives hyperdiversity of secondary metabolite gene clusters in xylarialean endophytes.</title>
        <authorList>
            <person name="Franco M.E.E."/>
            <person name="Wisecaver J.H."/>
            <person name="Arnold A.E."/>
            <person name="Ju Y.M."/>
            <person name="Slot J.C."/>
            <person name="Ahrendt S."/>
            <person name="Moore L.P."/>
            <person name="Eastman K.E."/>
            <person name="Scott K."/>
            <person name="Konkel Z."/>
            <person name="Mondo S.J."/>
            <person name="Kuo A."/>
            <person name="Hayes R.D."/>
            <person name="Haridas S."/>
            <person name="Andreopoulos B."/>
            <person name="Riley R."/>
            <person name="LaButti K."/>
            <person name="Pangilinan J."/>
            <person name="Lipzen A."/>
            <person name="Amirebrahimi M."/>
            <person name="Yan J."/>
            <person name="Adam C."/>
            <person name="Keymanesh K."/>
            <person name="Ng V."/>
            <person name="Louie K."/>
            <person name="Northen T."/>
            <person name="Drula E."/>
            <person name="Henrissat B."/>
            <person name="Hsieh H.M."/>
            <person name="Youens-Clark K."/>
            <person name="Lutzoni F."/>
            <person name="Miadlikowska J."/>
            <person name="Eastwood D.C."/>
            <person name="Hamelin R.C."/>
            <person name="Grigoriev I.V."/>
            <person name="U'Ren J.M."/>
        </authorList>
    </citation>
    <scope>NUCLEOTIDE SEQUENCE [LARGE SCALE GENOMIC DNA]</scope>
    <source>
        <strain evidence="1 2">CBS 119005</strain>
    </source>
</reference>
<gene>
    <name evidence="1" type="ORF">F4820DRAFT_315285</name>
</gene>
<accession>A0ACB9YZS2</accession>
<organism evidence="1 2">
    <name type="scientific">Hypoxylon rubiginosum</name>
    <dbReference type="NCBI Taxonomy" id="110542"/>
    <lineage>
        <taxon>Eukaryota</taxon>
        <taxon>Fungi</taxon>
        <taxon>Dikarya</taxon>
        <taxon>Ascomycota</taxon>
        <taxon>Pezizomycotina</taxon>
        <taxon>Sordariomycetes</taxon>
        <taxon>Xylariomycetidae</taxon>
        <taxon>Xylariales</taxon>
        <taxon>Hypoxylaceae</taxon>
        <taxon>Hypoxylon</taxon>
    </lineage>
</organism>
<name>A0ACB9YZS2_9PEZI</name>
<evidence type="ECO:0000313" key="2">
    <source>
        <dbReference type="Proteomes" id="UP001497700"/>
    </source>
</evidence>
<sequence length="1145" mass="126695">MTAYRTFTSRLGAYSSNTAYATADMDDQSLHDRAGSQPGEWNNAVKLECTESSATNFARQSTKQNTSVSVPLFNRLHMTMCGVTGFEPRSFLSLDQIEALTPPLVKEELKRCIPTLSEFDLGRYTTLITGIPTGDVSARKGQTKPPLSKTFSILVLLNMLDSIPAFISEGFTDSFLPIDHVHFRGEAAYRLYPPSLTAVLKRCFDGWIMPNIEAFISVQWAVLSPFFASTVGDVALYDFDARTIMPFIYDDLTTSSSVEIGVHGNVRKVKIHPSHHNLEKNQEEPYFALKELHCKRVEDFQHEVALLRQLAAVAPSQRVSPLAAFRHGASFYSLSPWNQHIFRSSKETNPRPAANASLSEWVIEHSIGVAAALNEMNHESSTVGASDYRSHEKVKSDDIVWLRSSTDSSEPPTAISAIGLKTLYCWLVTGLSHSPTEKPRIHPALEDDVKGTSTGGAWFIGCILLEDAVWMLHGWEGVISFSLCPIAPKEPDENSSTQDGNSSEGAITPPTVREPSTVQIDGTVSNSSASPYLVDLLRLTRDELLNTDWKTGDGSAIIVNKLRHLQQKCLRTSEYTAALHKPPSPTSATALHLPADDGPSIRSHPVSVASSIAGGDSPATPSPSNLEDDHERPNTVHRYSNAIPELDRTMTDVYNDELYNPNLTITSASPPSQTHNAITPPGNELFVQRMQAANDQNFIHNRGAGSQCVQGETIANLGYSDISGYCPDMPSDMLSNMLYTFNESPSPRHFHSDYSGRGTNSDSYDHNSYSITDTNDTRRSLDCGDDPVDTYNRGSVVFNHSASCSYDDTQHNIRPNIQSEPLDAASASSQKRYLDDITGYSDTEHDTQRKMRKKRGKLPDVLYQNLPEATKGMTQEPPEIAKEDILFACPFYKRNPARYSKKYWKACFGPGWGISRLKEHLYRKHYSPRHRCSRCFAEFENICELDQHHRSGPRCPIQDPAPDINTIDETQKAQIQKKLRGVSDEQKWNEIYKTIFKVQSAREIPSPYYESATGATNGSGDKVNNADSLADFEAYLHRLVDGDGLRDVTAIRDCLNLIQSFHQTKAGEPSMPSPGMSYTTIDPSNGTAGFPIPKATSKPTGENAGSQSIGVEYADEVSDPFWAHFNELFSPDGPSRIPDTFDISG</sequence>
<keyword evidence="2" id="KW-1185">Reference proteome</keyword>
<comment type="caution">
    <text evidence="1">The sequence shown here is derived from an EMBL/GenBank/DDBJ whole genome shotgun (WGS) entry which is preliminary data.</text>
</comment>
<dbReference type="Proteomes" id="UP001497700">
    <property type="component" value="Unassembled WGS sequence"/>
</dbReference>